<evidence type="ECO:0000259" key="8">
    <source>
        <dbReference type="PROSITE" id="PS51081"/>
    </source>
</evidence>
<dbReference type="InterPro" id="IPR013010">
    <property type="entry name" value="Znf_SIAH"/>
</dbReference>
<dbReference type="Gene3D" id="3.30.40.10">
    <property type="entry name" value="Zinc/RING finger domain, C3HC4 (zinc finger)"/>
    <property type="match status" value="1"/>
</dbReference>
<evidence type="ECO:0000256" key="2">
    <source>
        <dbReference type="ARBA" id="ARBA00022723"/>
    </source>
</evidence>
<comment type="domain">
    <text evidence="6">The SBD domain (substrate-binding domain) mediates the interaction with substrate proteins. It is related to the TRAF family.</text>
</comment>
<comment type="pathway">
    <text evidence="6">Protein modification; protein ubiquitination.</text>
</comment>
<keyword evidence="4 6" id="KW-0862">Zinc</keyword>
<dbReference type="PANTHER" id="PTHR45877">
    <property type="entry name" value="E3 UBIQUITIN-PROTEIN LIGASE SIAH2"/>
    <property type="match status" value="1"/>
</dbReference>
<dbReference type="SUPFAM" id="SSF49599">
    <property type="entry name" value="TRAF domain-like"/>
    <property type="match status" value="1"/>
</dbReference>
<keyword evidence="6" id="KW-0833">Ubl conjugation pathway</keyword>
<dbReference type="GO" id="GO:0043161">
    <property type="term" value="P:proteasome-mediated ubiquitin-dependent protein catabolic process"/>
    <property type="evidence" value="ECO:0007669"/>
    <property type="project" value="TreeGrafter"/>
</dbReference>
<accession>A0A7E5VJF2</accession>
<reference evidence="10" key="1">
    <citation type="submission" date="2025-08" db="UniProtKB">
        <authorList>
            <consortium name="RefSeq"/>
        </authorList>
    </citation>
    <scope>IDENTIFICATION</scope>
</reference>
<dbReference type="PANTHER" id="PTHR45877:SF2">
    <property type="entry name" value="E3 UBIQUITIN-PROTEIN LIGASE SINA-RELATED"/>
    <property type="match status" value="1"/>
</dbReference>
<dbReference type="Pfam" id="PF03145">
    <property type="entry name" value="Sina_TRAF"/>
    <property type="match status" value="1"/>
</dbReference>
<evidence type="ECO:0000256" key="3">
    <source>
        <dbReference type="ARBA" id="ARBA00022771"/>
    </source>
</evidence>
<comment type="catalytic activity">
    <reaction evidence="6">
        <text>S-ubiquitinyl-[E2 ubiquitin-conjugating enzyme]-L-cysteine + [acceptor protein]-L-lysine = [E2 ubiquitin-conjugating enzyme]-L-cysteine + N(6)-ubiquitinyl-[acceptor protein]-L-lysine.</text>
        <dbReference type="EC" id="2.3.2.27"/>
    </reaction>
</comment>
<keyword evidence="2 6" id="KW-0479">Metal-binding</keyword>
<evidence type="ECO:0000256" key="6">
    <source>
        <dbReference type="RuleBase" id="RU201113"/>
    </source>
</evidence>
<protein>
    <recommendedName>
        <fullName evidence="6">E3 ubiquitin-protein ligase</fullName>
        <ecNumber evidence="6">2.3.2.27</ecNumber>
    </recommendedName>
</protein>
<feature type="compositionally biased region" description="Low complexity" evidence="7">
    <location>
        <begin position="16"/>
        <end position="36"/>
    </location>
</feature>
<dbReference type="GO" id="GO:0008270">
    <property type="term" value="F:zinc ion binding"/>
    <property type="evidence" value="ECO:0007669"/>
    <property type="project" value="UniProtKB-KW"/>
</dbReference>
<dbReference type="Pfam" id="PF21361">
    <property type="entry name" value="Sina_ZnF"/>
    <property type="match status" value="1"/>
</dbReference>
<feature type="region of interest" description="Disordered" evidence="7">
    <location>
        <begin position="1"/>
        <end position="39"/>
    </location>
</feature>
<dbReference type="GO" id="GO:0061630">
    <property type="term" value="F:ubiquitin protein ligase activity"/>
    <property type="evidence" value="ECO:0007669"/>
    <property type="project" value="UniProtKB-EC"/>
</dbReference>
<dbReference type="Gene3D" id="2.60.210.10">
    <property type="entry name" value="Apoptosis, Tumor Necrosis Factor Receptor Associated Protein 2, Chain A"/>
    <property type="match status" value="1"/>
</dbReference>
<keyword evidence="9" id="KW-1185">Reference proteome</keyword>
<evidence type="ECO:0000313" key="9">
    <source>
        <dbReference type="Proteomes" id="UP000322000"/>
    </source>
</evidence>
<gene>
    <name evidence="10" type="primary">LOC113494342</name>
</gene>
<evidence type="ECO:0000256" key="5">
    <source>
        <dbReference type="PROSITE-ProRule" id="PRU00455"/>
    </source>
</evidence>
<dbReference type="EC" id="2.3.2.27" evidence="6"/>
<dbReference type="RefSeq" id="XP_026728458.1">
    <property type="nucleotide sequence ID" value="XM_026872657.1"/>
</dbReference>
<dbReference type="UniPathway" id="UPA00143"/>
<dbReference type="Proteomes" id="UP000322000">
    <property type="component" value="Chromosome 1"/>
</dbReference>
<dbReference type="GO" id="GO:0031624">
    <property type="term" value="F:ubiquitin conjugating enzyme binding"/>
    <property type="evidence" value="ECO:0007669"/>
    <property type="project" value="TreeGrafter"/>
</dbReference>
<comment type="similarity">
    <text evidence="1 6">Belongs to the SINA (Seven in absentia) family.</text>
</comment>
<dbReference type="GO" id="GO:0016567">
    <property type="term" value="P:protein ubiquitination"/>
    <property type="evidence" value="ECO:0007669"/>
    <property type="project" value="UniProtKB-UniPathway"/>
</dbReference>
<dbReference type="InterPro" id="IPR018121">
    <property type="entry name" value="7-in-absentia-prot_TRAF-dom"/>
</dbReference>
<proteinExistence type="inferred from homology"/>
<keyword evidence="3 5" id="KW-0863">Zinc-finger</keyword>
<dbReference type="GeneID" id="113494342"/>
<dbReference type="AlphaFoldDB" id="A0A7E5VJF2"/>
<comment type="domain">
    <text evidence="6">The RING-type zinc finger domain is essential for ubiquitin ligase activity.</text>
</comment>
<name>A0A7E5VJF2_TRINI</name>
<evidence type="ECO:0000256" key="4">
    <source>
        <dbReference type="ARBA" id="ARBA00022833"/>
    </source>
</evidence>
<dbReference type="InterPro" id="IPR004162">
    <property type="entry name" value="SINA-like_animal"/>
</dbReference>
<comment type="function">
    <text evidence="6">E3 ubiquitin-protein ligase that mediates ubiquitination and subsequent proteasomal degradation of target proteins. E3 ubiquitin ligases accept ubiquitin from an E2 ubiquitin-conjugating enzyme in the form of a thioester and then directly transfers the ubiquitin to targeted substrates.</text>
</comment>
<organism evidence="9 10">
    <name type="scientific">Trichoplusia ni</name>
    <name type="common">Cabbage looper</name>
    <dbReference type="NCBI Taxonomy" id="7111"/>
    <lineage>
        <taxon>Eukaryota</taxon>
        <taxon>Metazoa</taxon>
        <taxon>Ecdysozoa</taxon>
        <taxon>Arthropoda</taxon>
        <taxon>Hexapoda</taxon>
        <taxon>Insecta</taxon>
        <taxon>Pterygota</taxon>
        <taxon>Neoptera</taxon>
        <taxon>Endopterygota</taxon>
        <taxon>Lepidoptera</taxon>
        <taxon>Glossata</taxon>
        <taxon>Ditrysia</taxon>
        <taxon>Noctuoidea</taxon>
        <taxon>Noctuidae</taxon>
        <taxon>Plusiinae</taxon>
        <taxon>Trichoplusia</taxon>
    </lineage>
</organism>
<dbReference type="PROSITE" id="PS51081">
    <property type="entry name" value="ZF_SIAH"/>
    <property type="match status" value="1"/>
</dbReference>
<dbReference type="GO" id="GO:0005737">
    <property type="term" value="C:cytoplasm"/>
    <property type="evidence" value="ECO:0007669"/>
    <property type="project" value="InterPro"/>
</dbReference>
<feature type="domain" description="SIAH-type" evidence="8">
    <location>
        <begin position="95"/>
        <end position="157"/>
    </location>
</feature>
<evidence type="ECO:0000256" key="1">
    <source>
        <dbReference type="ARBA" id="ARBA00009119"/>
    </source>
</evidence>
<dbReference type="InterPro" id="IPR013083">
    <property type="entry name" value="Znf_RING/FYVE/PHD"/>
</dbReference>
<dbReference type="InterPro" id="IPR008974">
    <property type="entry name" value="TRAF-like"/>
</dbReference>
<evidence type="ECO:0000313" key="10">
    <source>
        <dbReference type="RefSeq" id="XP_026728458.1"/>
    </source>
</evidence>
<sequence>MGNNLSSDEAKERNMAPSARAAPRQQSQSRQRNRSAGGNELNCPTCSAPFGVNIFQCGQGHSSCVLCKSQDRSCGICGMALTDMRNYLLEDYVSQTKGNCPHAEDGCKLVLKVSDIETHIRECPFKIQTCPLDPEYETCVWSGKLKELSNHFERYHRERWLERKGDNVQEMQLNNVVSSCSQVYLIVQGFFNFLFFLQVSEINREVYMAVQLIGTKHSAEKWIYEIHLYNKNQSRKKYTFTDNCTSNVECIKDVFDSKRCAVLPLAYINSFVNNGSVTFKVFVKSLYERKPLNSNTDSNQAGRVGN</sequence>
<evidence type="ECO:0000256" key="7">
    <source>
        <dbReference type="SAM" id="MobiDB-lite"/>
    </source>
</evidence>